<dbReference type="PANTHER" id="PTHR25462:SF296">
    <property type="entry name" value="MEIOTIC P26, ISOFORM F"/>
    <property type="match status" value="1"/>
</dbReference>
<protein>
    <submittedName>
        <fullName evidence="8">B-box zinc finger family protein</fullName>
    </submittedName>
</protein>
<evidence type="ECO:0000256" key="1">
    <source>
        <dbReference type="ARBA" id="ARBA00022723"/>
    </source>
</evidence>
<keyword evidence="1" id="KW-0479">Metal-binding</keyword>
<dbReference type="Pfam" id="PF00643">
    <property type="entry name" value="zf-B_box"/>
    <property type="match status" value="2"/>
</dbReference>
<dbReference type="InterPro" id="IPR000315">
    <property type="entry name" value="Znf_B-box"/>
</dbReference>
<feature type="coiled-coil region" evidence="4">
    <location>
        <begin position="304"/>
        <end position="331"/>
    </location>
</feature>
<feature type="domain" description="TLDc" evidence="7">
    <location>
        <begin position="503"/>
        <end position="670"/>
    </location>
</feature>
<dbReference type="eggNOG" id="KOG2177">
    <property type="taxonomic scope" value="Eukaryota"/>
</dbReference>
<dbReference type="VEuPathDB" id="TrichDB:TVAG_305610"/>
<dbReference type="EMBL" id="DS113465">
    <property type="protein sequence ID" value="EAY04811.1"/>
    <property type="molecule type" value="Genomic_DNA"/>
</dbReference>
<accession>A2ERD5</accession>
<dbReference type="OrthoDB" id="5983325at2759"/>
<feature type="domain" description="B box-type" evidence="6">
    <location>
        <begin position="240"/>
        <end position="282"/>
    </location>
</feature>
<dbReference type="SMART" id="SM00584">
    <property type="entry name" value="TLDc"/>
    <property type="match status" value="1"/>
</dbReference>
<dbReference type="InParanoid" id="A2ERD5"/>
<evidence type="ECO:0000313" key="9">
    <source>
        <dbReference type="Proteomes" id="UP000001542"/>
    </source>
</evidence>
<dbReference type="InterPro" id="IPR047153">
    <property type="entry name" value="TRIM45/56/19-like"/>
</dbReference>
<dbReference type="AlphaFoldDB" id="A2ERD5"/>
<dbReference type="PROSITE" id="PS50119">
    <property type="entry name" value="ZF_BBOX"/>
    <property type="match status" value="2"/>
</dbReference>
<keyword evidence="4" id="KW-0175">Coiled coil</keyword>
<dbReference type="SUPFAM" id="SSF57845">
    <property type="entry name" value="B-box zinc-binding domain"/>
    <property type="match status" value="1"/>
</dbReference>
<dbReference type="PROSITE" id="PS51886">
    <property type="entry name" value="TLDC"/>
    <property type="match status" value="1"/>
</dbReference>
<keyword evidence="2" id="KW-0862">Zinc</keyword>
<dbReference type="KEGG" id="tva:4762675"/>
<dbReference type="Pfam" id="PF07534">
    <property type="entry name" value="TLD"/>
    <property type="match status" value="1"/>
</dbReference>
<dbReference type="RefSeq" id="XP_001317034.1">
    <property type="nucleotide sequence ID" value="XM_001316999.1"/>
</dbReference>
<feature type="region of interest" description="Disordered" evidence="5">
    <location>
        <begin position="429"/>
        <end position="449"/>
    </location>
</feature>
<keyword evidence="3" id="KW-0863">Zinc-finger</keyword>
<feature type="compositionally biased region" description="Basic and acidic residues" evidence="5">
    <location>
        <begin position="429"/>
        <end position="440"/>
    </location>
</feature>
<gene>
    <name evidence="8" type="ORF">TVAG_305610</name>
</gene>
<dbReference type="SMART" id="SM00336">
    <property type="entry name" value="BBOX"/>
    <property type="match status" value="2"/>
</dbReference>
<dbReference type="Proteomes" id="UP000001542">
    <property type="component" value="Unassembled WGS sequence"/>
</dbReference>
<evidence type="ECO:0000259" key="7">
    <source>
        <dbReference type="PROSITE" id="PS51886"/>
    </source>
</evidence>
<proteinExistence type="predicted"/>
<dbReference type="InterPro" id="IPR006571">
    <property type="entry name" value="TLDc_dom"/>
</dbReference>
<dbReference type="PANTHER" id="PTHR25462">
    <property type="entry name" value="BONUS, ISOFORM C-RELATED"/>
    <property type="match status" value="1"/>
</dbReference>
<dbReference type="Gene3D" id="3.30.160.60">
    <property type="entry name" value="Classic Zinc Finger"/>
    <property type="match status" value="1"/>
</dbReference>
<evidence type="ECO:0000256" key="3">
    <source>
        <dbReference type="PROSITE-ProRule" id="PRU00024"/>
    </source>
</evidence>
<dbReference type="SMR" id="A2ERD5"/>
<sequence length="673" mass="76476">MSLTLPQVSPFGEEFGYVEHQLRLQLNAPSLELIDLFDIGLKPVNSQFNNYVKNHDPANVVDVFLPTVGLKQSKSDIVSHGIKVHPNDGFTFQTDTVELNKSGEFNEVIHIQVGLGRVINHQDIKSAMDKVQYLTQAPTVSNLQEGYESIRIGDNKFVVFNPGQVRALHVCKFEYKEGISDKEPCATICDMCGKHNATIYCQNDAKKLCVDCDKSGHNNEFTKDHKREDLKAALPFVQKCPEHPHCNVMYYCMKCHRPICMDCKVKGSHAHGEFAKHKLIPIEKAYSDAMGILRRPLPFFDQRNRIIDDELEATKEKLEEIRMNQKSVEDEIMRIAMKAIEDSRVQNARVANIVKSKQLELLRKKDELKRQRFLLDSYKQNAEPVPLLETVYRNMKLEETMAGNKDLPQDISVEGNLIVYGRIEISPPKIEKPQEKKPVNRDLNQSQSTPYSYTYTESEAQSTVLEPKDPHYTKLTKMAQRKQSKYDQNGISVEFVPFADSKIITDGTLRNRLYMCFPFKGVPEPHMLFSSEEHGKNIRLMHKMIDNMGITCILIKSGDQVFGGFAASKWTADGTKKTDKSSTFLFSITKDAFIPYGGQSDEKFYTMSTPETLNFGGKDLVIAGESFERCSSELENSFGIGFLYGSQKAKEFLAGKHRFAADQIEVWGFFTSD</sequence>
<keyword evidence="9" id="KW-1185">Reference proteome</keyword>
<evidence type="ECO:0000256" key="2">
    <source>
        <dbReference type="ARBA" id="ARBA00022833"/>
    </source>
</evidence>
<evidence type="ECO:0000256" key="5">
    <source>
        <dbReference type="SAM" id="MobiDB-lite"/>
    </source>
</evidence>
<reference evidence="8" key="1">
    <citation type="submission" date="2006-10" db="EMBL/GenBank/DDBJ databases">
        <authorList>
            <person name="Amadeo P."/>
            <person name="Zhao Q."/>
            <person name="Wortman J."/>
            <person name="Fraser-Liggett C."/>
            <person name="Carlton J."/>
        </authorList>
    </citation>
    <scope>NUCLEOTIDE SEQUENCE</scope>
    <source>
        <strain evidence="8">G3</strain>
    </source>
</reference>
<dbReference type="CDD" id="cd19821">
    <property type="entry name" value="Bbox1_BBX-like"/>
    <property type="match status" value="1"/>
</dbReference>
<evidence type="ECO:0000259" key="6">
    <source>
        <dbReference type="PROSITE" id="PS50119"/>
    </source>
</evidence>
<dbReference type="InterPro" id="IPR049808">
    <property type="entry name" value="CONSTANS-like_Bbox1"/>
</dbReference>
<dbReference type="STRING" id="5722.A2ERD5"/>
<evidence type="ECO:0000256" key="4">
    <source>
        <dbReference type="SAM" id="Coils"/>
    </source>
</evidence>
<evidence type="ECO:0000313" key="8">
    <source>
        <dbReference type="EMBL" id="EAY04811.1"/>
    </source>
</evidence>
<dbReference type="GO" id="GO:0008270">
    <property type="term" value="F:zinc ion binding"/>
    <property type="evidence" value="ECO:0007669"/>
    <property type="project" value="UniProtKB-KW"/>
</dbReference>
<organism evidence="8 9">
    <name type="scientific">Trichomonas vaginalis (strain ATCC PRA-98 / G3)</name>
    <dbReference type="NCBI Taxonomy" id="412133"/>
    <lineage>
        <taxon>Eukaryota</taxon>
        <taxon>Metamonada</taxon>
        <taxon>Parabasalia</taxon>
        <taxon>Trichomonadida</taxon>
        <taxon>Trichomonadidae</taxon>
        <taxon>Trichomonas</taxon>
    </lineage>
</organism>
<name>A2ERD5_TRIV3</name>
<feature type="domain" description="B box-type" evidence="6">
    <location>
        <begin position="184"/>
        <end position="230"/>
    </location>
</feature>
<reference evidence="8" key="2">
    <citation type="journal article" date="2007" name="Science">
        <title>Draft genome sequence of the sexually transmitted pathogen Trichomonas vaginalis.</title>
        <authorList>
            <person name="Carlton J.M."/>
            <person name="Hirt R.P."/>
            <person name="Silva J.C."/>
            <person name="Delcher A.L."/>
            <person name="Schatz M."/>
            <person name="Zhao Q."/>
            <person name="Wortman J.R."/>
            <person name="Bidwell S.L."/>
            <person name="Alsmark U.C.M."/>
            <person name="Besteiro S."/>
            <person name="Sicheritz-Ponten T."/>
            <person name="Noel C.J."/>
            <person name="Dacks J.B."/>
            <person name="Foster P.G."/>
            <person name="Simillion C."/>
            <person name="Van de Peer Y."/>
            <person name="Miranda-Saavedra D."/>
            <person name="Barton G.J."/>
            <person name="Westrop G.D."/>
            <person name="Mueller S."/>
            <person name="Dessi D."/>
            <person name="Fiori P.L."/>
            <person name="Ren Q."/>
            <person name="Paulsen I."/>
            <person name="Zhang H."/>
            <person name="Bastida-Corcuera F.D."/>
            <person name="Simoes-Barbosa A."/>
            <person name="Brown M.T."/>
            <person name="Hayes R.D."/>
            <person name="Mukherjee M."/>
            <person name="Okumura C.Y."/>
            <person name="Schneider R."/>
            <person name="Smith A.J."/>
            <person name="Vanacova S."/>
            <person name="Villalvazo M."/>
            <person name="Haas B.J."/>
            <person name="Pertea M."/>
            <person name="Feldblyum T.V."/>
            <person name="Utterback T.R."/>
            <person name="Shu C.L."/>
            <person name="Osoegawa K."/>
            <person name="de Jong P.J."/>
            <person name="Hrdy I."/>
            <person name="Horvathova L."/>
            <person name="Zubacova Z."/>
            <person name="Dolezal P."/>
            <person name="Malik S.B."/>
            <person name="Logsdon J.M. Jr."/>
            <person name="Henze K."/>
            <person name="Gupta A."/>
            <person name="Wang C.C."/>
            <person name="Dunne R.L."/>
            <person name="Upcroft J.A."/>
            <person name="Upcroft P."/>
            <person name="White O."/>
            <person name="Salzberg S.L."/>
            <person name="Tang P."/>
            <person name="Chiu C.-H."/>
            <person name="Lee Y.-S."/>
            <person name="Embley T.M."/>
            <person name="Coombs G.H."/>
            <person name="Mottram J.C."/>
            <person name="Tachezy J."/>
            <person name="Fraser-Liggett C.M."/>
            <person name="Johnson P.J."/>
        </authorList>
    </citation>
    <scope>NUCLEOTIDE SEQUENCE [LARGE SCALE GENOMIC DNA]</scope>
    <source>
        <strain evidence="8">G3</strain>
    </source>
</reference>
<dbReference type="VEuPathDB" id="TrichDB:TVAGG3_1004100"/>